<feature type="compositionally biased region" description="Basic and acidic residues" evidence="1">
    <location>
        <begin position="46"/>
        <end position="62"/>
    </location>
</feature>
<proteinExistence type="predicted"/>
<evidence type="ECO:0000313" key="3">
    <source>
        <dbReference type="Proteomes" id="UP001383192"/>
    </source>
</evidence>
<dbReference type="AlphaFoldDB" id="A0AAW0D666"/>
<feature type="compositionally biased region" description="Pro residues" evidence="1">
    <location>
        <begin position="20"/>
        <end position="31"/>
    </location>
</feature>
<accession>A0AAW0D666</accession>
<comment type="caution">
    <text evidence="2">The sequence shown here is derived from an EMBL/GenBank/DDBJ whole genome shotgun (WGS) entry which is preliminary data.</text>
</comment>
<sequence length="386" mass="43100">MGRRSTRINSPIITRESSPVLPPAPPPPPQPEASKSPEPPEALSEAEPKADNEDDTVMHKTPSESPTNTSKRKALHQSSLDAFIIDDAEEDLSIDLQTVLDNLLSDAARQKSFLGHPRMLSHVVWQETISNKCVLTQAGVDDPAVFWTIGEIDSNQYWLFADGSWNRRILGSFTNHAATACIRVPTDARLQKTFHDGIQGATRIAQFNKESGVMVGTPLLNGHRLRIRHPILREIDPAAGALESQSDIASVSTLSDGDAIQEAWESLKEEWNLENMPCSGEDSSEERRRLVENPSMRQRYELNLLPAYDIDGKPIAPPDYERNLKGATVKVMFTVSRWLITKGGDRRYVFNANVEAIWVLSRPIKAKPNTSGRAVREGNPWKRRKM</sequence>
<keyword evidence="3" id="KW-1185">Reference proteome</keyword>
<protein>
    <submittedName>
        <fullName evidence="2">Uncharacterized protein</fullName>
    </submittedName>
</protein>
<dbReference type="EMBL" id="JAYKXP010000024">
    <property type="protein sequence ID" value="KAK7045507.1"/>
    <property type="molecule type" value="Genomic_DNA"/>
</dbReference>
<name>A0AAW0D666_9AGAR</name>
<feature type="region of interest" description="Disordered" evidence="1">
    <location>
        <begin position="1"/>
        <end position="74"/>
    </location>
</feature>
<feature type="compositionally biased region" description="Low complexity" evidence="1">
    <location>
        <begin position="32"/>
        <end position="45"/>
    </location>
</feature>
<reference evidence="2 3" key="1">
    <citation type="submission" date="2024-01" db="EMBL/GenBank/DDBJ databases">
        <title>A draft genome for a cacao thread blight-causing isolate of Paramarasmius palmivorus.</title>
        <authorList>
            <person name="Baruah I.K."/>
            <person name="Bukari Y."/>
            <person name="Amoako-Attah I."/>
            <person name="Meinhardt L.W."/>
            <person name="Bailey B.A."/>
            <person name="Cohen S.P."/>
        </authorList>
    </citation>
    <scope>NUCLEOTIDE SEQUENCE [LARGE SCALE GENOMIC DNA]</scope>
    <source>
        <strain evidence="2 3">GH-12</strain>
    </source>
</reference>
<evidence type="ECO:0000256" key="1">
    <source>
        <dbReference type="SAM" id="MobiDB-lite"/>
    </source>
</evidence>
<evidence type="ECO:0000313" key="2">
    <source>
        <dbReference type="EMBL" id="KAK7045507.1"/>
    </source>
</evidence>
<gene>
    <name evidence="2" type="ORF">VNI00_007339</name>
</gene>
<organism evidence="2 3">
    <name type="scientific">Paramarasmius palmivorus</name>
    <dbReference type="NCBI Taxonomy" id="297713"/>
    <lineage>
        <taxon>Eukaryota</taxon>
        <taxon>Fungi</taxon>
        <taxon>Dikarya</taxon>
        <taxon>Basidiomycota</taxon>
        <taxon>Agaricomycotina</taxon>
        <taxon>Agaricomycetes</taxon>
        <taxon>Agaricomycetidae</taxon>
        <taxon>Agaricales</taxon>
        <taxon>Marasmiineae</taxon>
        <taxon>Marasmiaceae</taxon>
        <taxon>Paramarasmius</taxon>
    </lineage>
</organism>
<dbReference type="Proteomes" id="UP001383192">
    <property type="component" value="Unassembled WGS sequence"/>
</dbReference>